<dbReference type="OrthoDB" id="446168at2759"/>
<dbReference type="PANTHER" id="PTHR23389">
    <property type="entry name" value="CHROMOSOME TRANSMISSION FIDELITY FACTOR 18"/>
    <property type="match status" value="1"/>
</dbReference>
<dbReference type="Proteomes" id="UP000053660">
    <property type="component" value="Unassembled WGS sequence"/>
</dbReference>
<evidence type="ECO:0000256" key="1">
    <source>
        <dbReference type="ARBA" id="ARBA00022705"/>
    </source>
</evidence>
<organism evidence="4 5">
    <name type="scientific">Oesophagostomum dentatum</name>
    <name type="common">Nodular worm</name>
    <dbReference type="NCBI Taxonomy" id="61180"/>
    <lineage>
        <taxon>Eukaryota</taxon>
        <taxon>Metazoa</taxon>
        <taxon>Ecdysozoa</taxon>
        <taxon>Nematoda</taxon>
        <taxon>Chromadorea</taxon>
        <taxon>Rhabditida</taxon>
        <taxon>Rhabditina</taxon>
        <taxon>Rhabditomorpha</taxon>
        <taxon>Strongyloidea</taxon>
        <taxon>Strongylidae</taxon>
        <taxon>Oesophagostomum</taxon>
    </lineage>
</organism>
<dbReference type="GO" id="GO:0005634">
    <property type="term" value="C:nucleus"/>
    <property type="evidence" value="ECO:0007669"/>
    <property type="project" value="TreeGrafter"/>
</dbReference>
<name>A0A0B1TR55_OESDE</name>
<feature type="compositionally biased region" description="Acidic residues" evidence="2">
    <location>
        <begin position="171"/>
        <end position="183"/>
    </location>
</feature>
<evidence type="ECO:0000259" key="3">
    <source>
        <dbReference type="Pfam" id="PF08519"/>
    </source>
</evidence>
<dbReference type="AlphaFoldDB" id="A0A0B1TR55"/>
<keyword evidence="5" id="KW-1185">Reference proteome</keyword>
<dbReference type="GO" id="GO:0005663">
    <property type="term" value="C:DNA replication factor C complex"/>
    <property type="evidence" value="ECO:0007669"/>
    <property type="project" value="InterPro"/>
</dbReference>
<sequence>MLGCALPSIAVDGHLRAMIQFPAWLGKNSTANKRQRLMRQLALHAHLKISADMHSLVADYVPVLRDCLTKPLLERETDGVFEVVCTMNDYDLMREDSEAVSELAVWPGKIDPASKILPKVKAALTRALNKEHRMLPYATEDMSKGRKRGAQLDYEVELDEDGNLVERLDGDESSFEDDSEDEDYKPGAKSKAKAKPPAAASRGRGRGANVAGTSRGGRRGRGK</sequence>
<reference evidence="4 5" key="1">
    <citation type="submission" date="2014-03" db="EMBL/GenBank/DDBJ databases">
        <title>Draft genome of the hookworm Oesophagostomum dentatum.</title>
        <authorList>
            <person name="Mitreva M."/>
        </authorList>
    </citation>
    <scope>NUCLEOTIDE SEQUENCE [LARGE SCALE GENOMIC DNA]</scope>
    <source>
        <strain evidence="4 5">OD-Hann</strain>
    </source>
</reference>
<dbReference type="InterPro" id="IPR008921">
    <property type="entry name" value="DNA_pol3_clamp-load_cplx_C"/>
</dbReference>
<feature type="domain" description="DNA replication factor RFC1 C-terminal" evidence="3">
    <location>
        <begin position="1"/>
        <end position="130"/>
    </location>
</feature>
<dbReference type="EMBL" id="KN549296">
    <property type="protein sequence ID" value="KHJ98576.1"/>
    <property type="molecule type" value="Genomic_DNA"/>
</dbReference>
<gene>
    <name evidence="4" type="ORF">OESDEN_01431</name>
</gene>
<dbReference type="GO" id="GO:0003689">
    <property type="term" value="F:DNA clamp loader activity"/>
    <property type="evidence" value="ECO:0007669"/>
    <property type="project" value="InterPro"/>
</dbReference>
<evidence type="ECO:0000313" key="4">
    <source>
        <dbReference type="EMBL" id="KHJ98576.1"/>
    </source>
</evidence>
<dbReference type="InterPro" id="IPR013725">
    <property type="entry name" value="DNA_replication_fac_RFC1_C"/>
</dbReference>
<dbReference type="GO" id="GO:0006260">
    <property type="term" value="P:DNA replication"/>
    <property type="evidence" value="ECO:0007669"/>
    <property type="project" value="UniProtKB-KW"/>
</dbReference>
<feature type="region of interest" description="Disordered" evidence="2">
    <location>
        <begin position="159"/>
        <end position="223"/>
    </location>
</feature>
<dbReference type="GO" id="GO:0005524">
    <property type="term" value="F:ATP binding"/>
    <property type="evidence" value="ECO:0007669"/>
    <property type="project" value="InterPro"/>
</dbReference>
<dbReference type="SUPFAM" id="SSF48019">
    <property type="entry name" value="post-AAA+ oligomerization domain-like"/>
    <property type="match status" value="1"/>
</dbReference>
<proteinExistence type="predicted"/>
<dbReference type="GO" id="GO:0003677">
    <property type="term" value="F:DNA binding"/>
    <property type="evidence" value="ECO:0007669"/>
    <property type="project" value="InterPro"/>
</dbReference>
<protein>
    <submittedName>
        <fullName evidence="4">Replication factor RFC1 domain protein</fullName>
    </submittedName>
</protein>
<dbReference type="Pfam" id="PF08519">
    <property type="entry name" value="RFC1"/>
    <property type="match status" value="1"/>
</dbReference>
<accession>A0A0B1TR55</accession>
<evidence type="ECO:0000313" key="5">
    <source>
        <dbReference type="Proteomes" id="UP000053660"/>
    </source>
</evidence>
<keyword evidence="1" id="KW-0235">DNA replication</keyword>
<dbReference type="PANTHER" id="PTHR23389:SF6">
    <property type="entry name" value="REPLICATION FACTOR C SUBUNIT 1"/>
    <property type="match status" value="1"/>
</dbReference>
<evidence type="ECO:0000256" key="2">
    <source>
        <dbReference type="SAM" id="MobiDB-lite"/>
    </source>
</evidence>